<comment type="caution">
    <text evidence="4">The sequence shown here is derived from an EMBL/GenBank/DDBJ whole genome shotgun (WGS) entry which is preliminary data.</text>
</comment>
<evidence type="ECO:0000313" key="5">
    <source>
        <dbReference type="Proteomes" id="UP000198374"/>
    </source>
</evidence>
<reference evidence="4 5" key="1">
    <citation type="submission" date="2015-11" db="EMBL/GenBank/DDBJ databases">
        <title>Draft genome sequences of new species of the genus Lactobacillus isolated from orchardgrass silage.</title>
        <authorList>
            <person name="Tohno M."/>
            <person name="Tanizawa Y."/>
            <person name="Arita M."/>
        </authorList>
    </citation>
    <scope>NUCLEOTIDE SEQUENCE [LARGE SCALE GENOMIC DNA]</scope>
    <source>
        <strain evidence="4 5">IWT30</strain>
    </source>
</reference>
<keyword evidence="2" id="KW-0560">Oxidoreductase</keyword>
<dbReference type="Pfam" id="PF00881">
    <property type="entry name" value="Nitroreductase"/>
    <property type="match status" value="1"/>
</dbReference>
<proteinExistence type="inferred from homology"/>
<dbReference type="GO" id="GO:0016491">
    <property type="term" value="F:oxidoreductase activity"/>
    <property type="evidence" value="ECO:0007669"/>
    <property type="project" value="UniProtKB-KW"/>
</dbReference>
<gene>
    <name evidence="4" type="primary">nfnB_1</name>
    <name evidence="4" type="ORF">IWT30_00438</name>
</gene>
<evidence type="ECO:0000259" key="3">
    <source>
        <dbReference type="Pfam" id="PF00881"/>
    </source>
</evidence>
<dbReference type="CDD" id="cd02136">
    <property type="entry name" value="PnbA_NfnB-like"/>
    <property type="match status" value="1"/>
</dbReference>
<feature type="domain" description="Nitroreductase" evidence="3">
    <location>
        <begin position="6"/>
        <end position="197"/>
    </location>
</feature>
<organism evidence="4 5">
    <name type="scientific">Secundilactobacillus mixtipabuli</name>
    <dbReference type="NCBI Taxonomy" id="1435342"/>
    <lineage>
        <taxon>Bacteria</taxon>
        <taxon>Bacillati</taxon>
        <taxon>Bacillota</taxon>
        <taxon>Bacilli</taxon>
        <taxon>Lactobacillales</taxon>
        <taxon>Lactobacillaceae</taxon>
        <taxon>Secundilactobacillus</taxon>
    </lineage>
</organism>
<sequence>MSESLLRARHSARSFKNQEIDTKLIKDIIAEAQWAPSWCNSQPWKAYVLTGEAAKKMHESHHTNVMGNKKSWTEVVPPQFTDKDWSAAEWTNMRDFWQAGDVSPFPEDGSTDKLGFNKESAWDFHAPAIVYITIPKNATMFSAYDAGAFGYGITLAAREQGVDCIPAYEFIRYPQEIRQVIDIPEDEAIFMGIGLGYAQENEDLNRINEFEKHPRAKTDDILQIVK</sequence>
<dbReference type="PANTHER" id="PTHR43673:SF10">
    <property type="entry name" value="NADH DEHYDROGENASE_NAD(P)H NITROREDUCTASE XCC3605-RELATED"/>
    <property type="match status" value="1"/>
</dbReference>
<dbReference type="Proteomes" id="UP000198374">
    <property type="component" value="Unassembled WGS sequence"/>
</dbReference>
<comment type="similarity">
    <text evidence="1">Belongs to the nitroreductase family.</text>
</comment>
<dbReference type="EMBL" id="BCMF01000002">
    <property type="protein sequence ID" value="GAW98493.1"/>
    <property type="molecule type" value="Genomic_DNA"/>
</dbReference>
<evidence type="ECO:0000313" key="4">
    <source>
        <dbReference type="EMBL" id="GAW98493.1"/>
    </source>
</evidence>
<keyword evidence="5" id="KW-1185">Reference proteome</keyword>
<dbReference type="PANTHER" id="PTHR43673">
    <property type="entry name" value="NAD(P)H NITROREDUCTASE YDGI-RELATED"/>
    <property type="match status" value="1"/>
</dbReference>
<dbReference type="InterPro" id="IPR000415">
    <property type="entry name" value="Nitroreductase-like"/>
</dbReference>
<protein>
    <submittedName>
        <fullName evidence="4">Nitroreductase</fullName>
    </submittedName>
</protein>
<dbReference type="SUPFAM" id="SSF55469">
    <property type="entry name" value="FMN-dependent nitroreductase-like"/>
    <property type="match status" value="1"/>
</dbReference>
<dbReference type="RefSeq" id="WP_225360188.1">
    <property type="nucleotide sequence ID" value="NZ_BCMF01000002.1"/>
</dbReference>
<dbReference type="AlphaFoldDB" id="A0A1Z5I9N6"/>
<accession>A0A1Z5I9N6</accession>
<dbReference type="Gene3D" id="3.40.109.10">
    <property type="entry name" value="NADH Oxidase"/>
    <property type="match status" value="1"/>
</dbReference>
<dbReference type="InterPro" id="IPR029479">
    <property type="entry name" value="Nitroreductase"/>
</dbReference>
<evidence type="ECO:0000256" key="1">
    <source>
        <dbReference type="ARBA" id="ARBA00007118"/>
    </source>
</evidence>
<name>A0A1Z5I9N6_9LACO</name>
<evidence type="ECO:0000256" key="2">
    <source>
        <dbReference type="ARBA" id="ARBA00023002"/>
    </source>
</evidence>